<gene>
    <name evidence="2" type="ORF">CXZ10_16455</name>
</gene>
<feature type="region of interest" description="Disordered" evidence="1">
    <location>
        <begin position="30"/>
        <end position="56"/>
    </location>
</feature>
<dbReference type="PROSITE" id="PS51257">
    <property type="entry name" value="PROKAR_LIPOPROTEIN"/>
    <property type="match status" value="1"/>
</dbReference>
<organism evidence="2 3">
    <name type="scientific">Pleomorphomonas diazotrophica</name>
    <dbReference type="NCBI Taxonomy" id="1166257"/>
    <lineage>
        <taxon>Bacteria</taxon>
        <taxon>Pseudomonadati</taxon>
        <taxon>Pseudomonadota</taxon>
        <taxon>Alphaproteobacteria</taxon>
        <taxon>Hyphomicrobiales</taxon>
        <taxon>Pleomorphomonadaceae</taxon>
        <taxon>Pleomorphomonas</taxon>
    </lineage>
</organism>
<proteinExistence type="predicted"/>
<evidence type="ECO:0000256" key="1">
    <source>
        <dbReference type="SAM" id="MobiDB-lite"/>
    </source>
</evidence>
<dbReference type="OrthoDB" id="7363830at2"/>
<sequence>MVLRLGVIMLMVGIAVTGCGRKGALEAPNSRAEAAVPSTNDPGAIPPTAKQTTPDKPFILDGLI</sequence>
<dbReference type="RefSeq" id="WP_101290451.1">
    <property type="nucleotide sequence ID" value="NZ_FOUQ01000002.1"/>
</dbReference>
<comment type="caution">
    <text evidence="2">The sequence shown here is derived from an EMBL/GenBank/DDBJ whole genome shotgun (WGS) entry which is preliminary data.</text>
</comment>
<reference evidence="2 3" key="1">
    <citation type="submission" date="2017-12" db="EMBL/GenBank/DDBJ databases">
        <title>Anaerobic carbon monoxide metabolism by Pleomorphomonas carboxyditropha sp. nov., a new mesophilic hydrogenogenic carboxidotroph.</title>
        <authorList>
            <person name="Esquivel-Elizondo S."/>
            <person name="Krajmalnik-Brown R."/>
        </authorList>
    </citation>
    <scope>NUCLEOTIDE SEQUENCE [LARGE SCALE GENOMIC DNA]</scope>
    <source>
        <strain evidence="2 3">R5-392</strain>
    </source>
</reference>
<accession>A0A1I4RUP1</accession>
<evidence type="ECO:0000313" key="2">
    <source>
        <dbReference type="EMBL" id="PKR88049.1"/>
    </source>
</evidence>
<dbReference type="Proteomes" id="UP000233491">
    <property type="component" value="Unassembled WGS sequence"/>
</dbReference>
<dbReference type="AlphaFoldDB" id="A0A1I4RUP1"/>
<protein>
    <recommendedName>
        <fullName evidence="4">Lipoprotein</fullName>
    </recommendedName>
</protein>
<keyword evidence="3" id="KW-1185">Reference proteome</keyword>
<dbReference type="EMBL" id="PJNW01000014">
    <property type="protein sequence ID" value="PKR88049.1"/>
    <property type="molecule type" value="Genomic_DNA"/>
</dbReference>
<name>A0A1I4RUP1_9HYPH</name>
<evidence type="ECO:0008006" key="4">
    <source>
        <dbReference type="Google" id="ProtNLM"/>
    </source>
</evidence>
<evidence type="ECO:0000313" key="3">
    <source>
        <dbReference type="Proteomes" id="UP000233491"/>
    </source>
</evidence>